<feature type="active site" description="Proton acceptor" evidence="2">
    <location>
        <position position="136"/>
    </location>
</feature>
<dbReference type="HAMAP" id="MF_01940">
    <property type="entry name" value="RNA_CPDase"/>
    <property type="match status" value="1"/>
</dbReference>
<dbReference type="Proteomes" id="UP000292423">
    <property type="component" value="Unassembled WGS sequence"/>
</dbReference>
<reference evidence="3 4" key="1">
    <citation type="submission" date="2019-02" db="EMBL/GenBank/DDBJ databases">
        <title>Genomic Encyclopedia of Type Strains, Phase IV (KMG-IV): sequencing the most valuable type-strain genomes for metagenomic binning, comparative biology and taxonomic classification.</title>
        <authorList>
            <person name="Goeker M."/>
        </authorList>
    </citation>
    <scope>NUCLEOTIDE SEQUENCE [LARGE SCALE GENOMIC DNA]</scope>
    <source>
        <strain evidence="3 4">DSM 105135</strain>
    </source>
</reference>
<name>A0A4Q7Z3T4_9GAMM</name>
<dbReference type="PANTHER" id="PTHR35561:SF1">
    <property type="entry name" value="RNA 2',3'-CYCLIC PHOSPHODIESTERASE"/>
    <property type="match status" value="1"/>
</dbReference>
<keyword evidence="3" id="KW-0436">Ligase</keyword>
<organism evidence="3 4">
    <name type="scientific">Fluviicoccus keumensis</name>
    <dbReference type="NCBI Taxonomy" id="1435465"/>
    <lineage>
        <taxon>Bacteria</taxon>
        <taxon>Pseudomonadati</taxon>
        <taxon>Pseudomonadota</taxon>
        <taxon>Gammaproteobacteria</taxon>
        <taxon>Moraxellales</taxon>
        <taxon>Moraxellaceae</taxon>
        <taxon>Fluviicoccus</taxon>
    </lineage>
</organism>
<protein>
    <recommendedName>
        <fullName evidence="2">RNA 2',3'-cyclic phosphodiesterase</fullName>
        <shortName evidence="2">RNA 2',3'-CPDase</shortName>
        <ecNumber evidence="2">3.1.4.58</ecNumber>
    </recommendedName>
</protein>
<comment type="catalytic activity">
    <reaction evidence="2">
        <text>a 3'-end 2',3'-cyclophospho-ribonucleotide-RNA + H2O = a 3'-end 2'-phospho-ribonucleotide-RNA + H(+)</text>
        <dbReference type="Rhea" id="RHEA:11828"/>
        <dbReference type="Rhea" id="RHEA-COMP:10464"/>
        <dbReference type="Rhea" id="RHEA-COMP:17353"/>
        <dbReference type="ChEBI" id="CHEBI:15377"/>
        <dbReference type="ChEBI" id="CHEBI:15378"/>
        <dbReference type="ChEBI" id="CHEBI:83064"/>
        <dbReference type="ChEBI" id="CHEBI:173113"/>
        <dbReference type="EC" id="3.1.4.58"/>
    </reaction>
</comment>
<evidence type="ECO:0000313" key="4">
    <source>
        <dbReference type="Proteomes" id="UP000292423"/>
    </source>
</evidence>
<dbReference type="OrthoDB" id="7061261at2"/>
<dbReference type="EMBL" id="SHKX01000012">
    <property type="protein sequence ID" value="RZU45042.1"/>
    <property type="molecule type" value="Genomic_DNA"/>
</dbReference>
<dbReference type="NCBIfam" id="TIGR02258">
    <property type="entry name" value="2_5_ligase"/>
    <property type="match status" value="1"/>
</dbReference>
<comment type="similarity">
    <text evidence="2">Belongs to the 2H phosphoesterase superfamily. ThpR family.</text>
</comment>
<dbReference type="GO" id="GO:0016874">
    <property type="term" value="F:ligase activity"/>
    <property type="evidence" value="ECO:0007669"/>
    <property type="project" value="UniProtKB-KW"/>
</dbReference>
<dbReference type="SUPFAM" id="SSF55144">
    <property type="entry name" value="LigT-like"/>
    <property type="match status" value="1"/>
</dbReference>
<feature type="short sequence motif" description="HXTX 1" evidence="2">
    <location>
        <begin position="50"/>
        <end position="53"/>
    </location>
</feature>
<dbReference type="AlphaFoldDB" id="A0A4Q7Z3T4"/>
<gene>
    <name evidence="3" type="ORF">EV700_1849</name>
</gene>
<evidence type="ECO:0000256" key="1">
    <source>
        <dbReference type="ARBA" id="ARBA00022801"/>
    </source>
</evidence>
<evidence type="ECO:0000256" key="2">
    <source>
        <dbReference type="HAMAP-Rule" id="MF_01940"/>
    </source>
</evidence>
<keyword evidence="1 2" id="KW-0378">Hydrolase</keyword>
<feature type="active site" description="Proton donor" evidence="2">
    <location>
        <position position="50"/>
    </location>
</feature>
<dbReference type="EC" id="3.1.4.58" evidence="2"/>
<dbReference type="Gene3D" id="3.90.1140.10">
    <property type="entry name" value="Cyclic phosphodiesterase"/>
    <property type="match status" value="1"/>
</dbReference>
<dbReference type="RefSeq" id="WP_130413008.1">
    <property type="nucleotide sequence ID" value="NZ_SHKX01000012.1"/>
</dbReference>
<dbReference type="InterPro" id="IPR009097">
    <property type="entry name" value="Cyclic_Pdiesterase"/>
</dbReference>
<proteinExistence type="inferred from homology"/>
<dbReference type="PANTHER" id="PTHR35561">
    <property type="entry name" value="RNA 2',3'-CYCLIC PHOSPHODIESTERASE"/>
    <property type="match status" value="1"/>
</dbReference>
<sequence length="199" mass="22445">MPDLQSPPARKRFFLALPIPTPIRITLSHIQKPLQSIDLPVKWQTGKLMHLTLAFLGEMDETHVEPLTAILHQIGQATPRFHLELEALGAFPSYGHPRILWMGVQPSRELVRVQKALTAALATAGYVSEPQDYYPHITLGRCAHDLTRESKQRLQAALSKPAAMQGESRWEVDRIHLYESRTDEFGLHYTPLSGVMLNA</sequence>
<dbReference type="Pfam" id="PF13563">
    <property type="entry name" value="2_5_RNA_ligase2"/>
    <property type="match status" value="1"/>
</dbReference>
<keyword evidence="4" id="KW-1185">Reference proteome</keyword>
<dbReference type="InterPro" id="IPR004175">
    <property type="entry name" value="RNA_CPDase"/>
</dbReference>
<comment type="caution">
    <text evidence="3">The sequence shown here is derived from an EMBL/GenBank/DDBJ whole genome shotgun (WGS) entry which is preliminary data.</text>
</comment>
<accession>A0A4Q7Z3T4</accession>
<feature type="short sequence motif" description="HXTX 2" evidence="2">
    <location>
        <begin position="136"/>
        <end position="139"/>
    </location>
</feature>
<comment type="function">
    <text evidence="2">Hydrolyzes RNA 2',3'-cyclic phosphodiester to an RNA 2'-phosphomonoester.</text>
</comment>
<evidence type="ECO:0000313" key="3">
    <source>
        <dbReference type="EMBL" id="RZU45042.1"/>
    </source>
</evidence>
<dbReference type="GO" id="GO:0008664">
    <property type="term" value="F:RNA 2',3'-cyclic 3'-phosphodiesterase activity"/>
    <property type="evidence" value="ECO:0007669"/>
    <property type="project" value="UniProtKB-EC"/>
</dbReference>
<dbReference type="GO" id="GO:0004113">
    <property type="term" value="F:2',3'-cyclic-nucleotide 3'-phosphodiesterase activity"/>
    <property type="evidence" value="ECO:0007669"/>
    <property type="project" value="InterPro"/>
</dbReference>